<dbReference type="SUPFAM" id="SSF48498">
    <property type="entry name" value="Tetracyclin repressor-like, C-terminal domain"/>
    <property type="match status" value="1"/>
</dbReference>
<dbReference type="SUPFAM" id="SSF46689">
    <property type="entry name" value="Homeodomain-like"/>
    <property type="match status" value="1"/>
</dbReference>
<protein>
    <submittedName>
        <fullName evidence="6">Putative TetR-family transcriptional regulator</fullName>
    </submittedName>
</protein>
<feature type="domain" description="HTH tetR-type" evidence="5">
    <location>
        <begin position="8"/>
        <end position="68"/>
    </location>
</feature>
<evidence type="ECO:0000313" key="6">
    <source>
        <dbReference type="EMBL" id="CUR58611.1"/>
    </source>
</evidence>
<keyword evidence="2" id="KW-0805">Transcription regulation</keyword>
<dbReference type="PANTHER" id="PTHR30055">
    <property type="entry name" value="HTH-TYPE TRANSCRIPTIONAL REGULATOR RUTR"/>
    <property type="match status" value="1"/>
</dbReference>
<dbReference type="PROSITE" id="PS50977">
    <property type="entry name" value="HTH_TETR_2"/>
    <property type="match status" value="1"/>
</dbReference>
<keyword evidence="3" id="KW-0238">DNA-binding</keyword>
<name>A0A2P2C9C8_9ZZZZ</name>
<dbReference type="Pfam" id="PF13977">
    <property type="entry name" value="TetR_C_6"/>
    <property type="match status" value="1"/>
</dbReference>
<dbReference type="Gene3D" id="1.10.357.10">
    <property type="entry name" value="Tetracycline Repressor, domain 2"/>
    <property type="match status" value="1"/>
</dbReference>
<sequence>MTTRMEPAQRRARIVDAALAVMLRKGIAATTVRDVAAEMGSSAGLVHHYFSSMDDLLATAFEQAASLDLESTRSALTSLEDPVEQLRAFFATYIRADQDWAFQLWLDAWAEAARRPALQSTSQRLNVAWQQVLTGVITAGVSSGEFTCPDPDATGWRILSMLDGLALQTVAHRVALDRSAVLTWSIAYAESELGLAEGTLT</sequence>
<evidence type="ECO:0000256" key="2">
    <source>
        <dbReference type="ARBA" id="ARBA00023015"/>
    </source>
</evidence>
<dbReference type="InterPro" id="IPR050109">
    <property type="entry name" value="HTH-type_TetR-like_transc_reg"/>
</dbReference>
<gene>
    <name evidence="6" type="ORF">NOCA2520016</name>
</gene>
<keyword evidence="4" id="KW-0804">Transcription</keyword>
<dbReference type="GO" id="GO:0000976">
    <property type="term" value="F:transcription cis-regulatory region binding"/>
    <property type="evidence" value="ECO:0007669"/>
    <property type="project" value="TreeGrafter"/>
</dbReference>
<reference evidence="6" key="1">
    <citation type="submission" date="2015-08" db="EMBL/GenBank/DDBJ databases">
        <authorList>
            <person name="Babu N.S."/>
            <person name="Beckwith C.J."/>
            <person name="Beseler K.G."/>
            <person name="Brison A."/>
            <person name="Carone J.V."/>
            <person name="Caskin T.P."/>
            <person name="Diamond M."/>
            <person name="Durham M.E."/>
            <person name="Foxe J.M."/>
            <person name="Go M."/>
            <person name="Henderson B.A."/>
            <person name="Jones I.B."/>
            <person name="McGettigan J.A."/>
            <person name="Micheletti S.J."/>
            <person name="Nasrallah M.E."/>
            <person name="Ortiz D."/>
            <person name="Piller C.R."/>
            <person name="Privatt S.R."/>
            <person name="Schneider S.L."/>
            <person name="Sharp S."/>
            <person name="Smith T.C."/>
            <person name="Stanton J.D."/>
            <person name="Ullery H.E."/>
            <person name="Wilson R.J."/>
            <person name="Serrano M.G."/>
            <person name="Buck G."/>
            <person name="Lee V."/>
            <person name="Wang Y."/>
            <person name="Carvalho R."/>
            <person name="Voegtly L."/>
            <person name="Shi R."/>
            <person name="Duckworth R."/>
            <person name="Johnson A."/>
            <person name="Loviza R."/>
            <person name="Walstead R."/>
            <person name="Shah Z."/>
            <person name="Kiflezghi M."/>
            <person name="Wade K."/>
            <person name="Ball S.L."/>
            <person name="Bradley K.W."/>
            <person name="Asai D.J."/>
            <person name="Bowman C.A."/>
            <person name="Russell D.A."/>
            <person name="Pope W.H."/>
            <person name="Jacobs-Sera D."/>
            <person name="Hendrix R.W."/>
            <person name="Hatfull G.F."/>
        </authorList>
    </citation>
    <scope>NUCLEOTIDE SEQUENCE</scope>
</reference>
<dbReference type="GO" id="GO:0003700">
    <property type="term" value="F:DNA-binding transcription factor activity"/>
    <property type="evidence" value="ECO:0007669"/>
    <property type="project" value="TreeGrafter"/>
</dbReference>
<organism evidence="6">
    <name type="scientific">metagenome</name>
    <dbReference type="NCBI Taxonomy" id="256318"/>
    <lineage>
        <taxon>unclassified sequences</taxon>
        <taxon>metagenomes</taxon>
    </lineage>
</organism>
<keyword evidence="1" id="KW-0678">Repressor</keyword>
<dbReference type="InterPro" id="IPR036271">
    <property type="entry name" value="Tet_transcr_reg_TetR-rel_C_sf"/>
</dbReference>
<evidence type="ECO:0000256" key="3">
    <source>
        <dbReference type="ARBA" id="ARBA00023125"/>
    </source>
</evidence>
<accession>A0A2P2C9C8</accession>
<dbReference type="EMBL" id="CZKA01000048">
    <property type="protein sequence ID" value="CUR58611.1"/>
    <property type="molecule type" value="Genomic_DNA"/>
</dbReference>
<dbReference type="AlphaFoldDB" id="A0A2P2C9C8"/>
<proteinExistence type="predicted"/>
<dbReference type="InterPro" id="IPR001647">
    <property type="entry name" value="HTH_TetR"/>
</dbReference>
<evidence type="ECO:0000256" key="1">
    <source>
        <dbReference type="ARBA" id="ARBA00022491"/>
    </source>
</evidence>
<dbReference type="Pfam" id="PF00440">
    <property type="entry name" value="TetR_N"/>
    <property type="match status" value="1"/>
</dbReference>
<dbReference type="InterPro" id="IPR009057">
    <property type="entry name" value="Homeodomain-like_sf"/>
</dbReference>
<dbReference type="InterPro" id="IPR023772">
    <property type="entry name" value="DNA-bd_HTH_TetR-type_CS"/>
</dbReference>
<evidence type="ECO:0000259" key="5">
    <source>
        <dbReference type="PROSITE" id="PS50977"/>
    </source>
</evidence>
<dbReference type="PROSITE" id="PS01081">
    <property type="entry name" value="HTH_TETR_1"/>
    <property type="match status" value="1"/>
</dbReference>
<dbReference type="InterPro" id="IPR039538">
    <property type="entry name" value="BetI_C"/>
</dbReference>
<dbReference type="PRINTS" id="PR00455">
    <property type="entry name" value="HTHTETR"/>
</dbReference>
<evidence type="ECO:0000256" key="4">
    <source>
        <dbReference type="ARBA" id="ARBA00023163"/>
    </source>
</evidence>
<dbReference type="PANTHER" id="PTHR30055:SF200">
    <property type="entry name" value="HTH-TYPE TRANSCRIPTIONAL REPRESSOR BDCR"/>
    <property type="match status" value="1"/>
</dbReference>